<evidence type="ECO:0000313" key="3">
    <source>
        <dbReference type="Proteomes" id="UP000664317"/>
    </source>
</evidence>
<dbReference type="EMBL" id="JAFKCT010000008">
    <property type="protein sequence ID" value="MBN7812683.1"/>
    <property type="molecule type" value="Genomic_DNA"/>
</dbReference>
<name>A0ABS3C6F2_9BACT</name>
<gene>
    <name evidence="2" type="ORF">J0A68_17140</name>
</gene>
<evidence type="ECO:0000313" key="2">
    <source>
        <dbReference type="EMBL" id="MBN7812683.1"/>
    </source>
</evidence>
<organism evidence="2 3">
    <name type="scientific">Algoriphagus oliviformis</name>
    <dbReference type="NCBI Taxonomy" id="2811231"/>
    <lineage>
        <taxon>Bacteria</taxon>
        <taxon>Pseudomonadati</taxon>
        <taxon>Bacteroidota</taxon>
        <taxon>Cytophagia</taxon>
        <taxon>Cytophagales</taxon>
        <taxon>Cyclobacteriaceae</taxon>
        <taxon>Algoriphagus</taxon>
    </lineage>
</organism>
<protein>
    <submittedName>
        <fullName evidence="2">Uncharacterized protein</fullName>
    </submittedName>
</protein>
<evidence type="ECO:0000256" key="1">
    <source>
        <dbReference type="SAM" id="Phobius"/>
    </source>
</evidence>
<keyword evidence="3" id="KW-1185">Reference proteome</keyword>
<sequence length="70" mass="7628">METAASFLILLVLYFLGGLAVVQLVVKPVRKLVPNANGQSKHWETNYSKLLAISLLLSIATATLALFIFP</sequence>
<keyword evidence="1" id="KW-0812">Transmembrane</keyword>
<dbReference type="RefSeq" id="WP_206579459.1">
    <property type="nucleotide sequence ID" value="NZ_JAFKCT010000008.1"/>
</dbReference>
<feature type="transmembrane region" description="Helical" evidence="1">
    <location>
        <begin position="47"/>
        <end position="69"/>
    </location>
</feature>
<accession>A0ABS3C6F2</accession>
<proteinExistence type="predicted"/>
<feature type="transmembrane region" description="Helical" evidence="1">
    <location>
        <begin position="6"/>
        <end position="26"/>
    </location>
</feature>
<keyword evidence="1" id="KW-0472">Membrane</keyword>
<dbReference type="Proteomes" id="UP000664317">
    <property type="component" value="Unassembled WGS sequence"/>
</dbReference>
<keyword evidence="1" id="KW-1133">Transmembrane helix</keyword>
<comment type="caution">
    <text evidence="2">The sequence shown here is derived from an EMBL/GenBank/DDBJ whole genome shotgun (WGS) entry which is preliminary data.</text>
</comment>
<reference evidence="2 3" key="1">
    <citation type="submission" date="2021-03" db="EMBL/GenBank/DDBJ databases">
        <title>novel species isolated from a fishpond in China.</title>
        <authorList>
            <person name="Lu H."/>
            <person name="Cai Z."/>
        </authorList>
    </citation>
    <scope>NUCLEOTIDE SEQUENCE [LARGE SCALE GENOMIC DNA]</scope>
    <source>
        <strain evidence="2 3">H41</strain>
    </source>
</reference>